<dbReference type="Proteomes" id="UP000292402">
    <property type="component" value="Unassembled WGS sequence"/>
</dbReference>
<dbReference type="GO" id="GO:0032126">
    <property type="term" value="C:eisosome"/>
    <property type="evidence" value="ECO:0007669"/>
    <property type="project" value="TreeGrafter"/>
</dbReference>
<name>A0A4Q4M7G0_9PLEO</name>
<keyword evidence="3 5" id="KW-1133">Transmembrane helix</keyword>
<evidence type="ECO:0000256" key="3">
    <source>
        <dbReference type="ARBA" id="ARBA00022989"/>
    </source>
</evidence>
<keyword evidence="2 5" id="KW-0812">Transmembrane</keyword>
<feature type="domain" description="MARVEL" evidence="6">
    <location>
        <begin position="9"/>
        <end position="115"/>
    </location>
</feature>
<dbReference type="PANTHER" id="PTHR28165:SF2">
    <property type="entry name" value="MARVEL DOMAIN-CONTAINING PROTEIN"/>
    <property type="match status" value="1"/>
</dbReference>
<reference evidence="8" key="1">
    <citation type="submission" date="2017-10" db="EMBL/GenBank/DDBJ databases">
        <authorList>
            <person name="Armitage A.D."/>
            <person name="Barbara D.J."/>
            <person name="Woodhall J.W."/>
            <person name="Sreenivasaprasad S."/>
            <person name="Lane C.R."/>
            <person name="Clarkson J.P."/>
            <person name="Harrison R.J."/>
        </authorList>
    </citation>
    <scope>NUCLEOTIDE SEQUENCE</scope>
    <source>
        <strain evidence="8">FERA 635</strain>
    </source>
</reference>
<gene>
    <name evidence="7" type="ORF">AA0114_g9377</name>
    <name evidence="8" type="ORF">AA0119_g13052</name>
</gene>
<dbReference type="InterPro" id="IPR008253">
    <property type="entry name" value="Marvel"/>
</dbReference>
<dbReference type="InterPro" id="IPR052649">
    <property type="entry name" value="NCE102-like"/>
</dbReference>
<accession>A0A4Q4M7G0</accession>
<dbReference type="EMBL" id="PDXF01000159">
    <property type="protein sequence ID" value="RYN86281.1"/>
    <property type="molecule type" value="Genomic_DNA"/>
</dbReference>
<dbReference type="Pfam" id="PF01284">
    <property type="entry name" value="MARVEL"/>
    <property type="match status" value="1"/>
</dbReference>
<evidence type="ECO:0000256" key="4">
    <source>
        <dbReference type="ARBA" id="ARBA00023136"/>
    </source>
</evidence>
<evidence type="ECO:0000256" key="1">
    <source>
        <dbReference type="ARBA" id="ARBA00004141"/>
    </source>
</evidence>
<evidence type="ECO:0000313" key="8">
    <source>
        <dbReference type="EMBL" id="RYN86281.1"/>
    </source>
</evidence>
<feature type="transmembrane region" description="Helical" evidence="5">
    <location>
        <begin position="12"/>
        <end position="31"/>
    </location>
</feature>
<proteinExistence type="predicted"/>
<comment type="subcellular location">
    <subcellularLocation>
        <location evidence="1">Membrane</location>
        <topology evidence="1">Multi-pass membrane protein</topology>
    </subcellularLocation>
</comment>
<evidence type="ECO:0000256" key="2">
    <source>
        <dbReference type="ARBA" id="ARBA00022692"/>
    </source>
</evidence>
<dbReference type="GO" id="GO:0005886">
    <property type="term" value="C:plasma membrane"/>
    <property type="evidence" value="ECO:0007669"/>
    <property type="project" value="TreeGrafter"/>
</dbReference>
<sequence>MAIANPILNFVVRGFQALFGIVVLGISVSLIRGHHWGSLPASLGFSAFVGGVTILGAALGVAALFLTFLDGMVGLIIDALVALINAAGGIVLAIKISGVDCNGDIDYHSAAKIVFNDIFNGGCRRDDQCWYWFTDPEVMVSRFVQDHDETSLWQFDLLVVKSVLRIFLKSFTSASLFHHDTYHQSTLFTTVDVI</sequence>
<feature type="transmembrane region" description="Helical" evidence="5">
    <location>
        <begin position="43"/>
        <end position="66"/>
    </location>
</feature>
<dbReference type="GO" id="GO:0072659">
    <property type="term" value="P:protein localization to plasma membrane"/>
    <property type="evidence" value="ECO:0007669"/>
    <property type="project" value="TreeGrafter"/>
</dbReference>
<dbReference type="AlphaFoldDB" id="A0A4Q4M7G0"/>
<dbReference type="Proteomes" id="UP000293195">
    <property type="component" value="Unassembled WGS sequence"/>
</dbReference>
<evidence type="ECO:0000259" key="6">
    <source>
        <dbReference type="Pfam" id="PF01284"/>
    </source>
</evidence>
<comment type="caution">
    <text evidence="7">The sequence shown here is derived from an EMBL/GenBank/DDBJ whole genome shotgun (WGS) entry which is preliminary data.</text>
</comment>
<evidence type="ECO:0000313" key="9">
    <source>
        <dbReference type="Proteomes" id="UP000292402"/>
    </source>
</evidence>
<evidence type="ECO:0000256" key="5">
    <source>
        <dbReference type="SAM" id="Phobius"/>
    </source>
</evidence>
<organism evidence="7 9">
    <name type="scientific">Alternaria tenuissima</name>
    <dbReference type="NCBI Taxonomy" id="119927"/>
    <lineage>
        <taxon>Eukaryota</taxon>
        <taxon>Fungi</taxon>
        <taxon>Dikarya</taxon>
        <taxon>Ascomycota</taxon>
        <taxon>Pezizomycotina</taxon>
        <taxon>Dothideomycetes</taxon>
        <taxon>Pleosporomycetidae</taxon>
        <taxon>Pleosporales</taxon>
        <taxon>Pleosporineae</taxon>
        <taxon>Pleosporaceae</taxon>
        <taxon>Alternaria</taxon>
        <taxon>Alternaria sect. Alternaria</taxon>
        <taxon>Alternaria alternata complex</taxon>
    </lineage>
</organism>
<feature type="transmembrane region" description="Helical" evidence="5">
    <location>
        <begin position="72"/>
        <end position="94"/>
    </location>
</feature>
<evidence type="ECO:0000313" key="10">
    <source>
        <dbReference type="Proteomes" id="UP000293195"/>
    </source>
</evidence>
<reference evidence="9 10" key="2">
    <citation type="journal article" date="2019" name="bioRxiv">
        <title>Genomics, evolutionary history and diagnostics of the Alternaria alternata species group including apple and Asian pear pathotypes.</title>
        <authorList>
            <person name="Armitage A.D."/>
            <person name="Cockerton H.M."/>
            <person name="Sreenivasaprasad S."/>
            <person name="Woodhall J.W."/>
            <person name="Lane C.R."/>
            <person name="Harrison R.J."/>
            <person name="Clarkson J.P."/>
        </authorList>
    </citation>
    <scope>NUCLEOTIDE SEQUENCE [LARGE SCALE GENOMIC DNA]</scope>
    <source>
        <strain evidence="9">FERA 1082</strain>
        <strain evidence="10">FERA 635</strain>
    </source>
</reference>
<reference evidence="7" key="3">
    <citation type="journal article" date="2019" name="J. ISSAAS">
        <title>Genomics, evolutionary history and diagnostics of the Alternaria alternata species group including apple and Asian pear pathotypes.</title>
        <authorList>
            <person name="Armitage A.D."/>
            <person name="Cockerton H.M."/>
            <person name="Sreenivasaprasad S."/>
            <person name="Woodhall J."/>
            <person name="Lane C."/>
            <person name="Harrison R.J."/>
            <person name="Clarkson J.P."/>
        </authorList>
    </citation>
    <scope>NUCLEOTIDE SEQUENCE</scope>
    <source>
        <strain evidence="7">FERA 1082</strain>
    </source>
</reference>
<dbReference type="OrthoDB" id="2017497at2759"/>
<dbReference type="PANTHER" id="PTHR28165">
    <property type="entry name" value="NON-CLASSICAL EXPORT PROTEIN 2-RELATED"/>
    <property type="match status" value="1"/>
</dbReference>
<keyword evidence="4 5" id="KW-0472">Membrane</keyword>
<keyword evidence="10" id="KW-1185">Reference proteome</keyword>
<dbReference type="GO" id="GO:0070941">
    <property type="term" value="P:eisosome assembly"/>
    <property type="evidence" value="ECO:0007669"/>
    <property type="project" value="TreeGrafter"/>
</dbReference>
<dbReference type="EMBL" id="PDXA01000036">
    <property type="protein sequence ID" value="RYN45123.1"/>
    <property type="molecule type" value="Genomic_DNA"/>
</dbReference>
<protein>
    <recommendedName>
        <fullName evidence="6">MARVEL domain-containing protein</fullName>
    </recommendedName>
</protein>
<evidence type="ECO:0000313" key="7">
    <source>
        <dbReference type="EMBL" id="RYN45123.1"/>
    </source>
</evidence>